<dbReference type="GO" id="GO:0000981">
    <property type="term" value="F:DNA-binding transcription factor activity, RNA polymerase II-specific"/>
    <property type="evidence" value="ECO:0007669"/>
    <property type="project" value="TreeGrafter"/>
</dbReference>
<dbReference type="Pfam" id="PF00250">
    <property type="entry name" value="Forkhead"/>
    <property type="match status" value="1"/>
</dbReference>
<protein>
    <recommendedName>
        <fullName evidence="12">Fork-head domain-containing protein</fullName>
    </recommendedName>
</protein>
<dbReference type="Proteomes" id="UP000245699">
    <property type="component" value="Unassembled WGS sequence"/>
</dbReference>
<evidence type="ECO:0000256" key="3">
    <source>
        <dbReference type="ARBA" id="ARBA00023125"/>
    </source>
</evidence>
<dbReference type="PANTHER" id="PTHR45881:SF1">
    <property type="entry name" value="FORK HEAD PROTEIN HOMOLOG 2"/>
    <property type="match status" value="1"/>
</dbReference>
<keyword evidence="5 6" id="KW-0539">Nucleus</keyword>
<dbReference type="CDD" id="cd22701">
    <property type="entry name" value="FHA_FKH1-like"/>
    <property type="match status" value="1"/>
</dbReference>
<keyword evidence="11" id="KW-1185">Reference proteome</keyword>
<dbReference type="SMART" id="SM00240">
    <property type="entry name" value="FHA"/>
    <property type="match status" value="1"/>
</dbReference>
<reference evidence="10 11" key="1">
    <citation type="journal article" date="2018" name="MBio">
        <title>Comparative Genomics Reveals the Core Gene Toolbox for the Fungus-Insect Symbiosis.</title>
        <authorList>
            <person name="Wang Y."/>
            <person name="Stata M."/>
            <person name="Wang W."/>
            <person name="Stajich J.E."/>
            <person name="White M.M."/>
            <person name="Moncalvo J.M."/>
        </authorList>
    </citation>
    <scope>NUCLEOTIDE SEQUENCE [LARGE SCALE GENOMIC DNA]</scope>
    <source>
        <strain evidence="10 11">AUS-77-4</strain>
    </source>
</reference>
<dbReference type="PROSITE" id="PS50006">
    <property type="entry name" value="FHA_DOMAIN"/>
    <property type="match status" value="1"/>
</dbReference>
<dbReference type="InterPro" id="IPR001766">
    <property type="entry name" value="Fork_head_dom"/>
</dbReference>
<feature type="region of interest" description="Disordered" evidence="7">
    <location>
        <begin position="1"/>
        <end position="101"/>
    </location>
</feature>
<sequence>MDHKNAASVLAERFSSGPIEYPDTSPELKNMHSPRKNHKDWHKLPSPSKNPSNPKLQYSPSQTHINPSKISPKNIDNQNTNLPSSPQYNLPLENDYPQTGYFKHPSNNEYLSLDSSPNSPNINQEPIKGNIFETEPFYPNPTSIINNFDVNTHNLVINNHHNYPIPNTHPVNLDNPFDPYSINTTALYDSDLVDSQDDQDKPIQAYAKLEGPGLNYYLKSLSVTFGRQASTQGSADIVLGENKALSRKHARLFYNFINQGFELQVFGKNGCFVNGLYIQKGATVPLSHKTIIMMGDSCFAFLLPKNSLDNYSMPLSTNDTLTDQNIPFEHNVHILNQHEFDQNSAGIIGRYDLSHRELEFDNIPTSSFNENPNSRRVSSNGTVYHDTSTGSETPTLRENLQQTPVSQIVNPYSYGGSGTDMVRILPSTAKPPMPKGGKVHTKPSYSYASLIAQAINSTESRRITLNGIYTYIMTNFPYYREAQSGWQNSIRHNLSLNKAFEKVQRESNQPGKGCFWKISDKFVNQFDNGVYKRMRRTSKKVKSQQELEREESLTNINNQFTQMESVMNLSTNSAYSSSENLNIGELDGTISINTGSIKRKISDVIYSDQSNTLLHNPTQMNQNYTQNIQSTQISGNNTQESLAGDSDKT</sequence>
<name>A0A2T9Y6E8_9FUNG</name>
<evidence type="ECO:0000256" key="1">
    <source>
        <dbReference type="ARBA" id="ARBA00004123"/>
    </source>
</evidence>
<dbReference type="InterPro" id="IPR036388">
    <property type="entry name" value="WH-like_DNA-bd_sf"/>
</dbReference>
<evidence type="ECO:0000259" key="8">
    <source>
        <dbReference type="PROSITE" id="PS50006"/>
    </source>
</evidence>
<dbReference type="Gene3D" id="1.10.10.10">
    <property type="entry name" value="Winged helix-like DNA-binding domain superfamily/Winged helix DNA-binding domain"/>
    <property type="match status" value="1"/>
</dbReference>
<dbReference type="SUPFAM" id="SSF46785">
    <property type="entry name" value="Winged helix' DNA-binding domain"/>
    <property type="match status" value="1"/>
</dbReference>
<dbReference type="PROSITE" id="PS50039">
    <property type="entry name" value="FORK_HEAD_3"/>
    <property type="match status" value="1"/>
</dbReference>
<dbReference type="PROSITE" id="PS00658">
    <property type="entry name" value="FORK_HEAD_2"/>
    <property type="match status" value="1"/>
</dbReference>
<evidence type="ECO:0000256" key="4">
    <source>
        <dbReference type="ARBA" id="ARBA00023163"/>
    </source>
</evidence>
<gene>
    <name evidence="10" type="ORF">BB559_005831</name>
</gene>
<dbReference type="CDD" id="cd00059">
    <property type="entry name" value="FH_FOX"/>
    <property type="match status" value="1"/>
</dbReference>
<evidence type="ECO:0008006" key="12">
    <source>
        <dbReference type="Google" id="ProtNLM"/>
    </source>
</evidence>
<dbReference type="InterPro" id="IPR030456">
    <property type="entry name" value="TF_fork_head_CS_2"/>
</dbReference>
<dbReference type="Pfam" id="PF00498">
    <property type="entry name" value="FHA"/>
    <property type="match status" value="1"/>
</dbReference>
<evidence type="ECO:0000259" key="9">
    <source>
        <dbReference type="PROSITE" id="PS50039"/>
    </source>
</evidence>
<evidence type="ECO:0000313" key="10">
    <source>
        <dbReference type="EMBL" id="PVU87897.1"/>
    </source>
</evidence>
<evidence type="ECO:0000256" key="7">
    <source>
        <dbReference type="SAM" id="MobiDB-lite"/>
    </source>
</evidence>
<dbReference type="OrthoDB" id="5954824at2759"/>
<dbReference type="EMBL" id="MBFT01000679">
    <property type="protein sequence ID" value="PVU87897.1"/>
    <property type="molecule type" value="Genomic_DNA"/>
</dbReference>
<proteinExistence type="predicted"/>
<dbReference type="PRINTS" id="PR00053">
    <property type="entry name" value="FORKHEAD"/>
</dbReference>
<feature type="region of interest" description="Disordered" evidence="7">
    <location>
        <begin position="364"/>
        <end position="394"/>
    </location>
</feature>
<dbReference type="PANTHER" id="PTHR45881">
    <property type="entry name" value="CHECKPOINT SUPPRESSOR 1-LIKE, ISOFORM A-RELATED"/>
    <property type="match status" value="1"/>
</dbReference>
<evidence type="ECO:0000256" key="6">
    <source>
        <dbReference type="PROSITE-ProRule" id="PRU00089"/>
    </source>
</evidence>
<dbReference type="GO" id="GO:0005634">
    <property type="term" value="C:nucleus"/>
    <property type="evidence" value="ECO:0007669"/>
    <property type="project" value="UniProtKB-SubCell"/>
</dbReference>
<feature type="compositionally biased region" description="Polar residues" evidence="7">
    <location>
        <begin position="58"/>
        <end position="88"/>
    </location>
</feature>
<keyword evidence="4" id="KW-0804">Transcription</keyword>
<dbReference type="SMART" id="SM00339">
    <property type="entry name" value="FH"/>
    <property type="match status" value="1"/>
</dbReference>
<feature type="compositionally biased region" description="Basic residues" evidence="7">
    <location>
        <begin position="32"/>
        <end position="41"/>
    </location>
</feature>
<feature type="DNA-binding region" description="Fork-head" evidence="6">
    <location>
        <begin position="442"/>
        <end position="536"/>
    </location>
</feature>
<dbReference type="Gene3D" id="2.60.200.20">
    <property type="match status" value="1"/>
</dbReference>
<feature type="domain" description="FHA" evidence="8">
    <location>
        <begin position="223"/>
        <end position="278"/>
    </location>
</feature>
<feature type="domain" description="Fork-head" evidence="9">
    <location>
        <begin position="442"/>
        <end position="536"/>
    </location>
</feature>
<evidence type="ECO:0000256" key="2">
    <source>
        <dbReference type="ARBA" id="ARBA00023015"/>
    </source>
</evidence>
<keyword evidence="2" id="KW-0805">Transcription regulation</keyword>
<dbReference type="InterPro" id="IPR000253">
    <property type="entry name" value="FHA_dom"/>
</dbReference>
<keyword evidence="3 6" id="KW-0238">DNA-binding</keyword>
<dbReference type="FunFam" id="1.10.10.10:FF:000030">
    <property type="entry name" value="Forkhead box protein K2"/>
    <property type="match status" value="1"/>
</dbReference>
<feature type="compositionally biased region" description="Low complexity" evidence="7">
    <location>
        <begin position="44"/>
        <end position="56"/>
    </location>
</feature>
<dbReference type="STRING" id="61424.A0A2T9Y6E8"/>
<organism evidence="10 11">
    <name type="scientific">Furculomyces boomerangus</name>
    <dbReference type="NCBI Taxonomy" id="61424"/>
    <lineage>
        <taxon>Eukaryota</taxon>
        <taxon>Fungi</taxon>
        <taxon>Fungi incertae sedis</taxon>
        <taxon>Zoopagomycota</taxon>
        <taxon>Kickxellomycotina</taxon>
        <taxon>Harpellomycetes</taxon>
        <taxon>Harpellales</taxon>
        <taxon>Harpellaceae</taxon>
        <taxon>Furculomyces</taxon>
    </lineage>
</organism>
<comment type="subcellular location">
    <subcellularLocation>
        <location evidence="1 6">Nucleus</location>
    </subcellularLocation>
</comment>
<dbReference type="SUPFAM" id="SSF49879">
    <property type="entry name" value="SMAD/FHA domain"/>
    <property type="match status" value="1"/>
</dbReference>
<dbReference type="InterPro" id="IPR008984">
    <property type="entry name" value="SMAD_FHA_dom_sf"/>
</dbReference>
<accession>A0A2T9Y6E8</accession>
<dbReference type="InterPro" id="IPR036390">
    <property type="entry name" value="WH_DNA-bd_sf"/>
</dbReference>
<dbReference type="AlphaFoldDB" id="A0A2T9Y6E8"/>
<evidence type="ECO:0000313" key="11">
    <source>
        <dbReference type="Proteomes" id="UP000245699"/>
    </source>
</evidence>
<dbReference type="GO" id="GO:0000978">
    <property type="term" value="F:RNA polymerase II cis-regulatory region sequence-specific DNA binding"/>
    <property type="evidence" value="ECO:0007669"/>
    <property type="project" value="TreeGrafter"/>
</dbReference>
<evidence type="ECO:0000256" key="5">
    <source>
        <dbReference type="ARBA" id="ARBA00023242"/>
    </source>
</evidence>
<comment type="caution">
    <text evidence="10">The sequence shown here is derived from an EMBL/GenBank/DDBJ whole genome shotgun (WGS) entry which is preliminary data.</text>
</comment>